<feature type="compositionally biased region" description="Gly residues" evidence="2">
    <location>
        <begin position="472"/>
        <end position="496"/>
    </location>
</feature>
<reference evidence="3 4" key="1">
    <citation type="submission" date="2018-06" db="EMBL/GenBank/DDBJ databases">
        <title>Genomic Encyclopedia of Type Strains, Phase IV (KMG-IV): sequencing the most valuable type-strain genomes for metagenomic binning, comparative biology and taxonomic classification.</title>
        <authorList>
            <person name="Goeker M."/>
        </authorList>
    </citation>
    <scope>NUCLEOTIDE SEQUENCE [LARGE SCALE GENOMIC DNA]</scope>
    <source>
        <strain evidence="3 4">DSM 24032</strain>
    </source>
</reference>
<dbReference type="EMBL" id="QNRT01000004">
    <property type="protein sequence ID" value="RBP49239.1"/>
    <property type="molecule type" value="Genomic_DNA"/>
</dbReference>
<protein>
    <recommendedName>
        <fullName evidence="5">Chromosome partition protein Smc</fullName>
    </recommendedName>
</protein>
<gene>
    <name evidence="3" type="ORF">DFR28_104167</name>
</gene>
<keyword evidence="4" id="KW-1185">Reference proteome</keyword>
<evidence type="ECO:0000256" key="2">
    <source>
        <dbReference type="SAM" id="MobiDB-lite"/>
    </source>
</evidence>
<accession>A0A395JI27</accession>
<comment type="caution">
    <text evidence="3">The sequence shown here is derived from an EMBL/GenBank/DDBJ whole genome shotgun (WGS) entry which is preliminary data.</text>
</comment>
<feature type="coiled-coil region" evidence="1">
    <location>
        <begin position="265"/>
        <end position="292"/>
    </location>
</feature>
<evidence type="ECO:0008006" key="5">
    <source>
        <dbReference type="Google" id="ProtNLM"/>
    </source>
</evidence>
<sequence length="496" mass="55291">MLSGPSALSTIDQSLQTIRNDVVRLDSELQQLTNRQASQQRRRAQLLGDIAAIRLVALEQGELQHNLTAADQQAKEIMRAREVALEELNRSIDLTNQQIEQAELARGVQLDEVNRISQSLVDVEAQVQAALNKSEEYQDQLKRAQHADSVAHEAEQKVTQAKADMAEKAKPYQADPLFMYLWQRSFGTTEYSAGLLARFMDAWVARVISYEPARIDYWNLTEIPKRLGQHADLVRAAAQSEYDALQELEVAALSAANAPQIEADLLQAREAMDAHDDKIESLERALNELLQLRTSFDVGQDQYSQQCLTRLGQALAHEDLLLINRYVRETVSSADDKLLDEIKRVDRSLSDMSGDLADARLLHDRKLSKLGELEKVRRDFKSSRFDDVRSGFGNEKLVTTALRQFIDGLVSGADVWRVIKRHQRYRDVASSPDFGSGGFGQIGDMLADEILRQAGSRGRRRGSTWHLPSPRRGGGGFKFPSSGGSGDGGFTTGGGF</sequence>
<evidence type="ECO:0000256" key="1">
    <source>
        <dbReference type="SAM" id="Coils"/>
    </source>
</evidence>
<dbReference type="Proteomes" id="UP000253083">
    <property type="component" value="Unassembled WGS sequence"/>
</dbReference>
<dbReference type="RefSeq" id="WP_113955104.1">
    <property type="nucleotide sequence ID" value="NZ_QNRT01000004.1"/>
</dbReference>
<feature type="coiled-coil region" evidence="1">
    <location>
        <begin position="15"/>
        <end position="42"/>
    </location>
</feature>
<evidence type="ECO:0000313" key="3">
    <source>
        <dbReference type="EMBL" id="RBP49239.1"/>
    </source>
</evidence>
<name>A0A395JI27_9GAMM</name>
<dbReference type="OrthoDB" id="274366at2"/>
<feature type="region of interest" description="Disordered" evidence="2">
    <location>
        <begin position="455"/>
        <end position="496"/>
    </location>
</feature>
<organism evidence="3 4">
    <name type="scientific">Arenicella xantha</name>
    <dbReference type="NCBI Taxonomy" id="644221"/>
    <lineage>
        <taxon>Bacteria</taxon>
        <taxon>Pseudomonadati</taxon>
        <taxon>Pseudomonadota</taxon>
        <taxon>Gammaproteobacteria</taxon>
        <taxon>Arenicellales</taxon>
        <taxon>Arenicellaceae</taxon>
        <taxon>Arenicella</taxon>
    </lineage>
</organism>
<evidence type="ECO:0000313" key="4">
    <source>
        <dbReference type="Proteomes" id="UP000253083"/>
    </source>
</evidence>
<proteinExistence type="predicted"/>
<keyword evidence="1" id="KW-0175">Coiled coil</keyword>
<dbReference type="AlphaFoldDB" id="A0A395JI27"/>
<dbReference type="InParanoid" id="A0A395JI27"/>
<feature type="coiled-coil region" evidence="1">
    <location>
        <begin position="85"/>
        <end position="147"/>
    </location>
</feature>